<reference evidence="1" key="1">
    <citation type="submission" date="2014-11" db="EMBL/GenBank/DDBJ databases">
        <authorList>
            <person name="Amaro Gonzalez C."/>
        </authorList>
    </citation>
    <scope>NUCLEOTIDE SEQUENCE</scope>
</reference>
<organism evidence="1">
    <name type="scientific">Anguilla anguilla</name>
    <name type="common">European freshwater eel</name>
    <name type="synonym">Muraena anguilla</name>
    <dbReference type="NCBI Taxonomy" id="7936"/>
    <lineage>
        <taxon>Eukaryota</taxon>
        <taxon>Metazoa</taxon>
        <taxon>Chordata</taxon>
        <taxon>Craniata</taxon>
        <taxon>Vertebrata</taxon>
        <taxon>Euteleostomi</taxon>
        <taxon>Actinopterygii</taxon>
        <taxon>Neopterygii</taxon>
        <taxon>Teleostei</taxon>
        <taxon>Anguilliformes</taxon>
        <taxon>Anguillidae</taxon>
        <taxon>Anguilla</taxon>
    </lineage>
</organism>
<reference evidence="1" key="2">
    <citation type="journal article" date="2015" name="Fish Shellfish Immunol.">
        <title>Early steps in the European eel (Anguilla anguilla)-Vibrio vulnificus interaction in the gills: Role of the RtxA13 toxin.</title>
        <authorList>
            <person name="Callol A."/>
            <person name="Pajuelo D."/>
            <person name="Ebbesson L."/>
            <person name="Teles M."/>
            <person name="MacKenzie S."/>
            <person name="Amaro C."/>
        </authorList>
    </citation>
    <scope>NUCLEOTIDE SEQUENCE</scope>
</reference>
<dbReference type="AlphaFoldDB" id="A0A0E9QCL3"/>
<protein>
    <submittedName>
        <fullName evidence="1">Uncharacterized protein</fullName>
    </submittedName>
</protein>
<name>A0A0E9QCL3_ANGAN</name>
<accession>A0A0E9QCL3</accession>
<proteinExistence type="predicted"/>
<dbReference type="EMBL" id="GBXM01094350">
    <property type="protein sequence ID" value="JAH14227.1"/>
    <property type="molecule type" value="Transcribed_RNA"/>
</dbReference>
<evidence type="ECO:0000313" key="1">
    <source>
        <dbReference type="EMBL" id="JAH14227.1"/>
    </source>
</evidence>
<sequence>MLPLKARASFYANSKSKMIGCFGCNPESTSNL</sequence>